<feature type="transmembrane region" description="Helical" evidence="1">
    <location>
        <begin position="79"/>
        <end position="100"/>
    </location>
</feature>
<keyword evidence="1" id="KW-1133">Transmembrane helix</keyword>
<reference evidence="2 3" key="1">
    <citation type="journal article" date="2016" name="PLoS Pathog.">
        <title>Biosynthesis of antibiotic leucinostatins in bio-control fungus Purpureocillium lilacinum and their inhibition on phytophthora revealed by genome mining.</title>
        <authorList>
            <person name="Wang G."/>
            <person name="Liu Z."/>
            <person name="Lin R."/>
            <person name="Li E."/>
            <person name="Mao Z."/>
            <person name="Ling J."/>
            <person name="Yang Y."/>
            <person name="Yin W.B."/>
            <person name="Xie B."/>
        </authorList>
    </citation>
    <scope>NUCLEOTIDE SEQUENCE [LARGE SCALE GENOMIC DNA]</scope>
    <source>
        <strain evidence="2">170</strain>
    </source>
</reference>
<name>A0A179FCV2_METCM</name>
<sequence length="108" mass="12580">MEADVWRAAQYALSHSPQQEQDKSLPITKNLQSPFESIETKRVSTRTWGGQRSEEMISRYCGELSERRRRRSRQTWTKWWAVHSSASLVGVEGMTMLMLFERNEVGGM</sequence>
<proteinExistence type="predicted"/>
<accession>A0A179FCV2</accession>
<dbReference type="RefSeq" id="XP_018140787.1">
    <property type="nucleotide sequence ID" value="XM_018294192.1"/>
</dbReference>
<organism evidence="2 3">
    <name type="scientific">Pochonia chlamydosporia 170</name>
    <dbReference type="NCBI Taxonomy" id="1380566"/>
    <lineage>
        <taxon>Eukaryota</taxon>
        <taxon>Fungi</taxon>
        <taxon>Dikarya</taxon>
        <taxon>Ascomycota</taxon>
        <taxon>Pezizomycotina</taxon>
        <taxon>Sordariomycetes</taxon>
        <taxon>Hypocreomycetidae</taxon>
        <taxon>Hypocreales</taxon>
        <taxon>Clavicipitaceae</taxon>
        <taxon>Pochonia</taxon>
    </lineage>
</organism>
<evidence type="ECO:0000313" key="2">
    <source>
        <dbReference type="EMBL" id="OAQ63207.1"/>
    </source>
</evidence>
<dbReference type="AlphaFoldDB" id="A0A179FCV2"/>
<dbReference type="EMBL" id="LSBJ02000006">
    <property type="protein sequence ID" value="OAQ63207.1"/>
    <property type="molecule type" value="Genomic_DNA"/>
</dbReference>
<evidence type="ECO:0000313" key="3">
    <source>
        <dbReference type="Proteomes" id="UP000078397"/>
    </source>
</evidence>
<evidence type="ECO:0000256" key="1">
    <source>
        <dbReference type="SAM" id="Phobius"/>
    </source>
</evidence>
<dbReference type="Proteomes" id="UP000078397">
    <property type="component" value="Unassembled WGS sequence"/>
</dbReference>
<gene>
    <name evidence="2" type="ORF">VFPPC_16439</name>
</gene>
<dbReference type="KEGG" id="pchm:VFPPC_16439"/>
<comment type="caution">
    <text evidence="2">The sequence shown here is derived from an EMBL/GenBank/DDBJ whole genome shotgun (WGS) entry which is preliminary data.</text>
</comment>
<protein>
    <submittedName>
        <fullName evidence="2">Uncharacterized protein</fullName>
    </submittedName>
</protein>
<dbReference type="GeneID" id="28858186"/>
<keyword evidence="1" id="KW-0472">Membrane</keyword>
<keyword evidence="1" id="KW-0812">Transmembrane</keyword>
<keyword evidence="3" id="KW-1185">Reference proteome</keyword>